<evidence type="ECO:0000256" key="6">
    <source>
        <dbReference type="ARBA" id="ARBA00022729"/>
    </source>
</evidence>
<evidence type="ECO:0000313" key="14">
    <source>
        <dbReference type="EMBL" id="QSX30064.1"/>
    </source>
</evidence>
<organism evidence="14 15">
    <name type="scientific">Shewanella cyperi</name>
    <dbReference type="NCBI Taxonomy" id="2814292"/>
    <lineage>
        <taxon>Bacteria</taxon>
        <taxon>Pseudomonadati</taxon>
        <taxon>Pseudomonadota</taxon>
        <taxon>Gammaproteobacteria</taxon>
        <taxon>Alteromonadales</taxon>
        <taxon>Shewanellaceae</taxon>
        <taxon>Shewanella</taxon>
    </lineage>
</organism>
<feature type="domain" description="PKD" evidence="13">
    <location>
        <begin position="747"/>
        <end position="834"/>
    </location>
</feature>
<name>A0A974XKH2_9GAMM</name>
<keyword evidence="6 12" id="KW-0732">Signal</keyword>
<reference evidence="14 15" key="1">
    <citation type="submission" date="2021-03" db="EMBL/GenBank/DDBJ databases">
        <title>Novel species identification of genus Shewanella.</title>
        <authorList>
            <person name="Liu G."/>
            <person name="Zhang Q."/>
        </authorList>
    </citation>
    <scope>NUCLEOTIDE SEQUENCE [LARGE SCALE GENOMIC DNA]</scope>
    <source>
        <strain evidence="14 15">FJAT-53726</strain>
    </source>
</reference>
<dbReference type="InterPro" id="IPR013783">
    <property type="entry name" value="Ig-like_fold"/>
</dbReference>
<sequence>MANLSMPAVSVALALMLTLGTAEARVEPVSGTPADAGIVNKERVLYWLIKRGELSADASAHQQDEAVAAFVARAQGIPKDMRAQLARERASKISAQRNKAQFSSVAPLNASAITKTVKVLGVLVDFPDLPHDANRLAPGDTDMYYSSYPVGHYRNLLFSTTGFSGPSNQNLISTNQYYSQVSGSSFSFTGDVLDWVRADNNAAYYGGNDPANDNSDKAVPELVLEAVTKAVAGLSAAQLASYDVEDPYDLDGDGNLDEADGVIDHVMLFHSSIGEEAGGGVLGDDAIWSHRFFVNSSGNDLGQAIPGTSKRVFGYTVQPIDAAAGVCTHEFGHDLGLPDEYDTSNSGDGSPVGAWSLMSGGSWTGVPAGSKPSGFSPYARSFLQQQYQGNWVNEQVVTLSSLNSAGADYNLVEAVNSVGVNQLSIPLPAEDVPFKAPYSGSFQYYSGQGNMLNHAMSFSLTLPSSGSITLKMKANWDIETDYDYMQLLVDGTAIAGNHTKASNDWNLAKNILTGKSANVVGAEGADAWVELTYDLSAYAGMTKQISFVYKTDDFVGGYGIAIDDIAIVTGTSTVYSDDAETVGKMNLSGGFSRIGDTRPGKDRRYIIQLRSHNGVDQALGDAGYRYDAGVLMWLEDFNLDDNNVSDHPGKVLIGVIDADQNLIGSFGTEVQIRDAAFSKFDQTAYAGDSNLAAVTLFDDSLDYSAPLKPMAGLILPHLGLTMEVIQQATNSSTATIRLSLNDGNVPEPTPLTADFTSSVSGATVSFSANVSGGSGSYSYAWDFGVSGATSNLIKPSYTYSTSGTYTVSLTVSDSGGNNVTITRSVTVSIPVVAAFTSSVSNLTASFSNGSSGGSGNLSYAWSFGDGQSSTAINPSHTYSAAGSYTVTLTVTDSQGSSNSISHTVTVTASTNLSNGGSSNGGSSGGGSLGWLSLGLLSLLGWRRRQ</sequence>
<dbReference type="GO" id="GO:0008237">
    <property type="term" value="F:metallopeptidase activity"/>
    <property type="evidence" value="ECO:0007669"/>
    <property type="project" value="UniProtKB-KW"/>
</dbReference>
<dbReference type="NCBIfam" id="TIGR03501">
    <property type="entry name" value="GlyGly_CTERM"/>
    <property type="match status" value="1"/>
</dbReference>
<dbReference type="RefSeq" id="WP_207325044.1">
    <property type="nucleotide sequence ID" value="NZ_CP071504.1"/>
</dbReference>
<dbReference type="SUPFAM" id="SSF55486">
    <property type="entry name" value="Metalloproteases ('zincins'), catalytic domain"/>
    <property type="match status" value="1"/>
</dbReference>
<keyword evidence="11" id="KW-0482">Metalloprotease</keyword>
<dbReference type="EMBL" id="CP071504">
    <property type="protein sequence ID" value="QSX30064.1"/>
    <property type="molecule type" value="Genomic_DNA"/>
</dbReference>
<evidence type="ECO:0000256" key="2">
    <source>
        <dbReference type="ARBA" id="ARBA00004613"/>
    </source>
</evidence>
<evidence type="ECO:0000256" key="8">
    <source>
        <dbReference type="ARBA" id="ARBA00022833"/>
    </source>
</evidence>
<dbReference type="InterPro" id="IPR048665">
    <property type="entry name" value="InhA-like_VEG"/>
</dbReference>
<dbReference type="InterPro" id="IPR000601">
    <property type="entry name" value="PKD_dom"/>
</dbReference>
<dbReference type="PANTHER" id="PTHR13062">
    <property type="entry name" value="COLLAGENASE"/>
    <property type="match status" value="1"/>
</dbReference>
<keyword evidence="9" id="KW-0106">Calcium</keyword>
<evidence type="ECO:0000313" key="15">
    <source>
        <dbReference type="Proteomes" id="UP000663281"/>
    </source>
</evidence>
<dbReference type="Pfam" id="PF20774">
    <property type="entry name" value="InhA-like_VEG"/>
    <property type="match status" value="1"/>
</dbReference>
<evidence type="ECO:0000256" key="5">
    <source>
        <dbReference type="ARBA" id="ARBA00022723"/>
    </source>
</evidence>
<dbReference type="SMART" id="SM00089">
    <property type="entry name" value="PKD"/>
    <property type="match status" value="2"/>
</dbReference>
<keyword evidence="15" id="KW-1185">Reference proteome</keyword>
<evidence type="ECO:0000256" key="9">
    <source>
        <dbReference type="ARBA" id="ARBA00022837"/>
    </source>
</evidence>
<comment type="cofactor">
    <cofactor evidence="1">
        <name>Zn(2+)</name>
        <dbReference type="ChEBI" id="CHEBI:29105"/>
    </cofactor>
</comment>
<keyword evidence="7" id="KW-0378">Hydrolase</keyword>
<dbReference type="InterPro" id="IPR035986">
    <property type="entry name" value="PKD_dom_sf"/>
</dbReference>
<dbReference type="SUPFAM" id="SSF49299">
    <property type="entry name" value="PKD domain"/>
    <property type="match status" value="2"/>
</dbReference>
<evidence type="ECO:0000256" key="7">
    <source>
        <dbReference type="ARBA" id="ARBA00022801"/>
    </source>
</evidence>
<dbReference type="GO" id="GO:0005576">
    <property type="term" value="C:extracellular region"/>
    <property type="evidence" value="ECO:0007669"/>
    <property type="project" value="UniProtKB-SubCell"/>
</dbReference>
<protein>
    <submittedName>
        <fullName evidence="14">Immune inhibitor A</fullName>
    </submittedName>
</protein>
<dbReference type="InterPro" id="IPR022409">
    <property type="entry name" value="PKD/Chitinase_dom"/>
</dbReference>
<dbReference type="GO" id="GO:0006508">
    <property type="term" value="P:proteolysis"/>
    <property type="evidence" value="ECO:0007669"/>
    <property type="project" value="UniProtKB-KW"/>
</dbReference>
<dbReference type="Pfam" id="PF20773">
    <property type="entry name" value="InhA-like_MAM"/>
    <property type="match status" value="1"/>
</dbReference>
<evidence type="ECO:0000259" key="13">
    <source>
        <dbReference type="PROSITE" id="PS50093"/>
    </source>
</evidence>
<dbReference type="Proteomes" id="UP000663281">
    <property type="component" value="Chromosome"/>
</dbReference>
<evidence type="ECO:0000256" key="3">
    <source>
        <dbReference type="ARBA" id="ARBA00022525"/>
    </source>
</evidence>
<dbReference type="KEGG" id="scyp:JYB88_18120"/>
<keyword evidence="8" id="KW-0862">Zinc</keyword>
<dbReference type="PROSITE" id="PS50093">
    <property type="entry name" value="PKD"/>
    <property type="match status" value="2"/>
</dbReference>
<feature type="domain" description="PKD" evidence="13">
    <location>
        <begin position="827"/>
        <end position="913"/>
    </location>
</feature>
<accession>A0A974XKH2</accession>
<dbReference type="Gene3D" id="2.60.40.10">
    <property type="entry name" value="Immunoglobulins"/>
    <property type="match status" value="2"/>
</dbReference>
<feature type="chain" id="PRO_5037953110" evidence="12">
    <location>
        <begin position="25"/>
        <end position="945"/>
    </location>
</feature>
<keyword evidence="10" id="KW-0843">Virulence</keyword>
<keyword evidence="4" id="KW-0645">Protease</keyword>
<dbReference type="GO" id="GO:0046872">
    <property type="term" value="F:metal ion binding"/>
    <property type="evidence" value="ECO:0007669"/>
    <property type="project" value="UniProtKB-KW"/>
</dbReference>
<dbReference type="InterPro" id="IPR020008">
    <property type="entry name" value="GlyGly_CTERM"/>
</dbReference>
<dbReference type="Gene3D" id="2.60.120.200">
    <property type="match status" value="1"/>
</dbReference>
<dbReference type="Pfam" id="PF05547">
    <property type="entry name" value="Peptidase_M6"/>
    <property type="match status" value="1"/>
</dbReference>
<evidence type="ECO:0000256" key="12">
    <source>
        <dbReference type="SAM" id="SignalP"/>
    </source>
</evidence>
<dbReference type="CDD" id="cd00146">
    <property type="entry name" value="PKD"/>
    <property type="match status" value="2"/>
</dbReference>
<comment type="subcellular location">
    <subcellularLocation>
        <location evidence="2">Secreted</location>
    </subcellularLocation>
</comment>
<dbReference type="PANTHER" id="PTHR13062:SF12">
    <property type="entry name" value="ALPHA-2-MACROGLOBULIN DOMAIN-CONTAINING PROTEIN"/>
    <property type="match status" value="1"/>
</dbReference>
<dbReference type="InterPro" id="IPR008757">
    <property type="entry name" value="Peptidase_M6-like_domain"/>
</dbReference>
<evidence type="ECO:0000256" key="1">
    <source>
        <dbReference type="ARBA" id="ARBA00001947"/>
    </source>
</evidence>
<dbReference type="AlphaFoldDB" id="A0A974XKH2"/>
<feature type="signal peptide" evidence="12">
    <location>
        <begin position="1"/>
        <end position="24"/>
    </location>
</feature>
<keyword evidence="5" id="KW-0479">Metal-binding</keyword>
<dbReference type="NCBIfam" id="TIGR03296">
    <property type="entry name" value="M6dom_TIGR03296"/>
    <property type="match status" value="1"/>
</dbReference>
<dbReference type="Pfam" id="PF18911">
    <property type="entry name" value="PKD_4"/>
    <property type="match status" value="2"/>
</dbReference>
<evidence type="ECO:0000256" key="4">
    <source>
        <dbReference type="ARBA" id="ARBA00022670"/>
    </source>
</evidence>
<proteinExistence type="predicted"/>
<evidence type="ECO:0000256" key="11">
    <source>
        <dbReference type="ARBA" id="ARBA00023049"/>
    </source>
</evidence>
<keyword evidence="3" id="KW-0964">Secreted</keyword>
<gene>
    <name evidence="14" type="ORF">JYB88_18120</name>
</gene>
<evidence type="ECO:0000256" key="10">
    <source>
        <dbReference type="ARBA" id="ARBA00023026"/>
    </source>
</evidence>